<evidence type="ECO:0000313" key="3">
    <source>
        <dbReference type="Proteomes" id="UP000499080"/>
    </source>
</evidence>
<name>A0A4Y2V4W6_ARAVE</name>
<gene>
    <name evidence="2" type="ORF">AVEN_155501_1</name>
    <name evidence="1" type="ORF">AVEN_190734_1</name>
</gene>
<dbReference type="OrthoDB" id="6464502at2759"/>
<reference evidence="1 3" key="1">
    <citation type="journal article" date="2019" name="Sci. Rep.">
        <title>Orb-weaving spider Araneus ventricosus genome elucidates the spidroin gene catalogue.</title>
        <authorList>
            <person name="Kono N."/>
            <person name="Nakamura H."/>
            <person name="Ohtoshi R."/>
            <person name="Moran D.A.P."/>
            <person name="Shinohara A."/>
            <person name="Yoshida Y."/>
            <person name="Fujiwara M."/>
            <person name="Mori M."/>
            <person name="Tomita M."/>
            <person name="Arakawa K."/>
        </authorList>
    </citation>
    <scope>NUCLEOTIDE SEQUENCE [LARGE SCALE GENOMIC DNA]</scope>
</reference>
<dbReference type="EMBL" id="BGPR01042638">
    <property type="protein sequence ID" value="GBO19112.1"/>
    <property type="molecule type" value="Genomic_DNA"/>
</dbReference>
<protein>
    <submittedName>
        <fullName evidence="1">Uncharacterized protein</fullName>
    </submittedName>
</protein>
<dbReference type="Proteomes" id="UP000499080">
    <property type="component" value="Unassembled WGS sequence"/>
</dbReference>
<organism evidence="1 3">
    <name type="scientific">Araneus ventricosus</name>
    <name type="common">Orbweaver spider</name>
    <name type="synonym">Epeira ventricosa</name>
    <dbReference type="NCBI Taxonomy" id="182803"/>
    <lineage>
        <taxon>Eukaryota</taxon>
        <taxon>Metazoa</taxon>
        <taxon>Ecdysozoa</taxon>
        <taxon>Arthropoda</taxon>
        <taxon>Chelicerata</taxon>
        <taxon>Arachnida</taxon>
        <taxon>Araneae</taxon>
        <taxon>Araneomorphae</taxon>
        <taxon>Entelegynae</taxon>
        <taxon>Araneoidea</taxon>
        <taxon>Araneidae</taxon>
        <taxon>Araneus</taxon>
    </lineage>
</organism>
<dbReference type="AlphaFoldDB" id="A0A4Y2V4W6"/>
<accession>A0A4Y2V4W6</accession>
<comment type="caution">
    <text evidence="1">The sequence shown here is derived from an EMBL/GenBank/DDBJ whole genome shotgun (WGS) entry which is preliminary data.</text>
</comment>
<evidence type="ECO:0000313" key="1">
    <source>
        <dbReference type="EMBL" id="GBO19106.1"/>
    </source>
</evidence>
<keyword evidence="3" id="KW-1185">Reference proteome</keyword>
<dbReference type="EMBL" id="BGPR01042630">
    <property type="protein sequence ID" value="GBO19106.1"/>
    <property type="molecule type" value="Genomic_DNA"/>
</dbReference>
<proteinExistence type="predicted"/>
<sequence length="122" mass="14338">MLSNRIKGLNETTILRSSVLIILGKTHLVSIRNYPHFTVMYLDKKWVDMKAKTENFMTREESLNIFTRGVPKYFQRNETLGFHLNSVGYIHSLRVVREELRENITNSKIPSRFSFSGECSFY</sequence>
<evidence type="ECO:0000313" key="2">
    <source>
        <dbReference type="EMBL" id="GBO19112.1"/>
    </source>
</evidence>